<comment type="caution">
    <text evidence="1">The sequence shown here is derived from an EMBL/GenBank/DDBJ whole genome shotgun (WGS) entry which is preliminary data.</text>
</comment>
<protein>
    <submittedName>
        <fullName evidence="1">Uncharacterized protein</fullName>
    </submittedName>
</protein>
<feature type="non-terminal residue" evidence="1">
    <location>
        <position position="12"/>
    </location>
</feature>
<evidence type="ECO:0000313" key="1">
    <source>
        <dbReference type="EMBL" id="KAL1377510.1"/>
    </source>
</evidence>
<reference evidence="1 2" key="1">
    <citation type="submission" date="2024-05" db="EMBL/GenBank/DDBJ databases">
        <title>Culex pipiens pipiens assembly and annotation.</title>
        <authorList>
            <person name="Alout H."/>
            <person name="Durand T."/>
        </authorList>
    </citation>
    <scope>NUCLEOTIDE SEQUENCE [LARGE SCALE GENOMIC DNA]</scope>
    <source>
        <strain evidence="1">HA-2024</strain>
        <tissue evidence="1">Whole body</tissue>
    </source>
</reference>
<dbReference type="EMBL" id="JBEHCU010010923">
    <property type="protein sequence ID" value="KAL1377510.1"/>
    <property type="molecule type" value="Genomic_DNA"/>
</dbReference>
<evidence type="ECO:0000313" key="2">
    <source>
        <dbReference type="Proteomes" id="UP001562425"/>
    </source>
</evidence>
<proteinExistence type="predicted"/>
<dbReference type="Proteomes" id="UP001562425">
    <property type="component" value="Unassembled WGS sequence"/>
</dbReference>
<accession>A0ABD1CM97</accession>
<name>A0ABD1CM97_CULPP</name>
<gene>
    <name evidence="1" type="ORF">pipiens_020318</name>
</gene>
<sequence length="12" mass="1358">MCVSQTMAISRM</sequence>
<keyword evidence="2" id="KW-1185">Reference proteome</keyword>
<organism evidence="1 2">
    <name type="scientific">Culex pipiens pipiens</name>
    <name type="common">Northern house mosquito</name>
    <dbReference type="NCBI Taxonomy" id="38569"/>
    <lineage>
        <taxon>Eukaryota</taxon>
        <taxon>Metazoa</taxon>
        <taxon>Ecdysozoa</taxon>
        <taxon>Arthropoda</taxon>
        <taxon>Hexapoda</taxon>
        <taxon>Insecta</taxon>
        <taxon>Pterygota</taxon>
        <taxon>Neoptera</taxon>
        <taxon>Endopterygota</taxon>
        <taxon>Diptera</taxon>
        <taxon>Nematocera</taxon>
        <taxon>Culicoidea</taxon>
        <taxon>Culicidae</taxon>
        <taxon>Culicinae</taxon>
        <taxon>Culicini</taxon>
        <taxon>Culex</taxon>
        <taxon>Culex</taxon>
    </lineage>
</organism>